<dbReference type="AlphaFoldDB" id="A0A2T5I2X4"/>
<keyword evidence="10" id="KW-0997">Cell inner membrane</keyword>
<dbReference type="Pfam" id="PF00528">
    <property type="entry name" value="BPD_transp_1"/>
    <property type="match status" value="1"/>
</dbReference>
<feature type="domain" description="ABC transmembrane type-1" evidence="11">
    <location>
        <begin position="101"/>
        <end position="330"/>
    </location>
</feature>
<proteinExistence type="inferred from homology"/>
<feature type="transmembrane region" description="Helical" evidence="9">
    <location>
        <begin position="240"/>
        <end position="261"/>
    </location>
</feature>
<evidence type="ECO:0000256" key="9">
    <source>
        <dbReference type="RuleBase" id="RU363032"/>
    </source>
</evidence>
<dbReference type="CDD" id="cd06261">
    <property type="entry name" value="TM_PBP2"/>
    <property type="match status" value="1"/>
</dbReference>
<evidence type="ECO:0000256" key="6">
    <source>
        <dbReference type="ARBA" id="ARBA00022692"/>
    </source>
</evidence>
<dbReference type="NCBIfam" id="TIGR02138">
    <property type="entry name" value="phosphate_pstC"/>
    <property type="match status" value="1"/>
</dbReference>
<comment type="similarity">
    <text evidence="2 10">Belongs to the binding-protein-dependent transport system permease family. CysTW subfamily.</text>
</comment>
<evidence type="ECO:0000256" key="5">
    <source>
        <dbReference type="ARBA" id="ARBA00022592"/>
    </source>
</evidence>
<evidence type="ECO:0000256" key="10">
    <source>
        <dbReference type="RuleBase" id="RU363054"/>
    </source>
</evidence>
<sequence>MRNHFLLAVITKISLTRLQSGLAKTMPTTHRAAKLNQQRLLDWVFRKATWFFTVLVFVLLAALLLSLLIGSWPAIQAFGFDFLFSTQWNPVTEKFGALVPIIGTLVTSLIALSIGIPVSFGIALFLTELSPPWLRRPLGTAIELLAGIPSIIYGMWGLFVFAPFFAKHVQPGMQSTLGEIAGIGFLFEGAVMGIGMLTAGIILAIMVIPFIASVIRDVFEVVPVMLKESAYALGATTWEVIWYVVLPYTKTGVVGGIMLGLGRALGETMAVTFVIGNAHQLHASLFMPGNSIASALANEFTEADGDLYTAALIELGLILFLITFVVLACSKILLLQLKKREGSIS</sequence>
<organism evidence="12 13">
    <name type="scientific">Nitrosomonas oligotropha</name>
    <dbReference type="NCBI Taxonomy" id="42354"/>
    <lineage>
        <taxon>Bacteria</taxon>
        <taxon>Pseudomonadati</taxon>
        <taxon>Pseudomonadota</taxon>
        <taxon>Betaproteobacteria</taxon>
        <taxon>Nitrosomonadales</taxon>
        <taxon>Nitrosomonadaceae</taxon>
        <taxon>Nitrosomonas</taxon>
    </lineage>
</organism>
<accession>A0A2T5I2X4</accession>
<evidence type="ECO:0000256" key="3">
    <source>
        <dbReference type="ARBA" id="ARBA00022448"/>
    </source>
</evidence>
<gene>
    <name evidence="12" type="ORF">C8R26_104165</name>
</gene>
<evidence type="ECO:0000256" key="7">
    <source>
        <dbReference type="ARBA" id="ARBA00022989"/>
    </source>
</evidence>
<comment type="function">
    <text evidence="10">Part of the binding-protein-dependent transport system for phosphate; probably responsible for the translocation of the substrate across the membrane.</text>
</comment>
<protein>
    <recommendedName>
        <fullName evidence="10">Phosphate transport system permease protein</fullName>
    </recommendedName>
</protein>
<dbReference type="InterPro" id="IPR000515">
    <property type="entry name" value="MetI-like"/>
</dbReference>
<keyword evidence="3 9" id="KW-0813">Transport</keyword>
<feature type="transmembrane region" description="Helical" evidence="9">
    <location>
        <begin position="95"/>
        <end position="126"/>
    </location>
</feature>
<evidence type="ECO:0000256" key="1">
    <source>
        <dbReference type="ARBA" id="ARBA00004651"/>
    </source>
</evidence>
<dbReference type="EMBL" id="QAOI01000004">
    <property type="protein sequence ID" value="PTQ78181.1"/>
    <property type="molecule type" value="Genomic_DNA"/>
</dbReference>
<evidence type="ECO:0000256" key="2">
    <source>
        <dbReference type="ARBA" id="ARBA00007069"/>
    </source>
</evidence>
<dbReference type="PANTHER" id="PTHR30425">
    <property type="entry name" value="PHOSPHATE TRANSPORT SYSTEM PERMEASE PROTEIN PST"/>
    <property type="match status" value="1"/>
</dbReference>
<evidence type="ECO:0000256" key="4">
    <source>
        <dbReference type="ARBA" id="ARBA00022475"/>
    </source>
</evidence>
<feature type="transmembrane region" description="Helical" evidence="9">
    <location>
        <begin position="307"/>
        <end position="334"/>
    </location>
</feature>
<keyword evidence="5 10" id="KW-0592">Phosphate transport</keyword>
<feature type="transmembrane region" description="Helical" evidence="9">
    <location>
        <begin position="49"/>
        <end position="75"/>
    </location>
</feature>
<evidence type="ECO:0000313" key="12">
    <source>
        <dbReference type="EMBL" id="PTQ78181.1"/>
    </source>
</evidence>
<evidence type="ECO:0000313" key="13">
    <source>
        <dbReference type="Proteomes" id="UP000244128"/>
    </source>
</evidence>
<dbReference type="GO" id="GO:0005886">
    <property type="term" value="C:plasma membrane"/>
    <property type="evidence" value="ECO:0007669"/>
    <property type="project" value="UniProtKB-SubCell"/>
</dbReference>
<dbReference type="InterPro" id="IPR011864">
    <property type="entry name" value="Phosphate_PstC"/>
</dbReference>
<name>A0A2T5I2X4_9PROT</name>
<dbReference type="InterPro" id="IPR051124">
    <property type="entry name" value="Phosphate_Transport_Permease"/>
</dbReference>
<dbReference type="PANTHER" id="PTHR30425:SF1">
    <property type="entry name" value="PHOSPHATE TRANSPORT SYSTEM PERMEASE PROTEIN PSTC"/>
    <property type="match status" value="1"/>
</dbReference>
<feature type="transmembrane region" description="Helical" evidence="9">
    <location>
        <begin position="185"/>
        <end position="215"/>
    </location>
</feature>
<comment type="caution">
    <text evidence="12">The sequence shown here is derived from an EMBL/GenBank/DDBJ whole genome shotgun (WGS) entry which is preliminary data.</text>
</comment>
<dbReference type="Proteomes" id="UP000244128">
    <property type="component" value="Unassembled WGS sequence"/>
</dbReference>
<evidence type="ECO:0000259" key="11">
    <source>
        <dbReference type="PROSITE" id="PS50928"/>
    </source>
</evidence>
<dbReference type="InterPro" id="IPR035906">
    <property type="entry name" value="MetI-like_sf"/>
</dbReference>
<feature type="transmembrane region" description="Helical" evidence="9">
    <location>
        <begin position="146"/>
        <end position="165"/>
    </location>
</feature>
<dbReference type="Gene3D" id="1.10.3720.10">
    <property type="entry name" value="MetI-like"/>
    <property type="match status" value="1"/>
</dbReference>
<comment type="subcellular location">
    <subcellularLocation>
        <location evidence="10">Cell inner membrane</location>
        <topology evidence="10">Multi-pass membrane protein</topology>
    </subcellularLocation>
    <subcellularLocation>
        <location evidence="1 9">Cell membrane</location>
        <topology evidence="1 9">Multi-pass membrane protein</topology>
    </subcellularLocation>
</comment>
<keyword evidence="7 9" id="KW-1133">Transmembrane helix</keyword>
<reference evidence="12 13" key="1">
    <citation type="submission" date="2018-04" db="EMBL/GenBank/DDBJ databases">
        <title>Active sludge and wastewater microbial communities from Klosterneuburg, Austria.</title>
        <authorList>
            <person name="Wagner M."/>
        </authorList>
    </citation>
    <scope>NUCLEOTIDE SEQUENCE [LARGE SCALE GENOMIC DNA]</scope>
    <source>
        <strain evidence="12 13">Nm49</strain>
    </source>
</reference>
<keyword evidence="8 9" id="KW-0472">Membrane</keyword>
<keyword evidence="6 9" id="KW-0812">Transmembrane</keyword>
<dbReference type="GO" id="GO:0006817">
    <property type="term" value="P:phosphate ion transport"/>
    <property type="evidence" value="ECO:0007669"/>
    <property type="project" value="UniProtKB-KW"/>
</dbReference>
<dbReference type="SUPFAM" id="SSF161098">
    <property type="entry name" value="MetI-like"/>
    <property type="match status" value="1"/>
</dbReference>
<dbReference type="GO" id="GO:0005315">
    <property type="term" value="F:phosphate transmembrane transporter activity"/>
    <property type="evidence" value="ECO:0007669"/>
    <property type="project" value="InterPro"/>
</dbReference>
<keyword evidence="4" id="KW-1003">Cell membrane</keyword>
<evidence type="ECO:0000256" key="8">
    <source>
        <dbReference type="ARBA" id="ARBA00023136"/>
    </source>
</evidence>
<dbReference type="PROSITE" id="PS50928">
    <property type="entry name" value="ABC_TM1"/>
    <property type="match status" value="1"/>
</dbReference>